<name>A0A8T2K2C6_9PIPI</name>
<sequence length="67" mass="7344">MEILGATAVLLLICFLFLLINMAQVKLRQGKGKLPPGPTPLPFLGNILQLNGKKIFTSLLEVRLART</sequence>
<dbReference type="Proteomes" id="UP000812440">
    <property type="component" value="Chromosome 8_10"/>
</dbReference>
<organism evidence="1 2">
    <name type="scientific">Hymenochirus boettgeri</name>
    <name type="common">Congo dwarf clawed frog</name>
    <dbReference type="NCBI Taxonomy" id="247094"/>
    <lineage>
        <taxon>Eukaryota</taxon>
        <taxon>Metazoa</taxon>
        <taxon>Chordata</taxon>
        <taxon>Craniata</taxon>
        <taxon>Vertebrata</taxon>
        <taxon>Euteleostomi</taxon>
        <taxon>Amphibia</taxon>
        <taxon>Batrachia</taxon>
        <taxon>Anura</taxon>
        <taxon>Pipoidea</taxon>
        <taxon>Pipidae</taxon>
        <taxon>Pipinae</taxon>
        <taxon>Hymenochirus</taxon>
    </lineage>
</organism>
<gene>
    <name evidence="1" type="ORF">GDO86_015745</name>
</gene>
<keyword evidence="2" id="KW-1185">Reference proteome</keyword>
<proteinExistence type="predicted"/>
<protein>
    <submittedName>
        <fullName evidence="1">Uncharacterized protein</fullName>
    </submittedName>
</protein>
<dbReference type="EMBL" id="JAACNH010000003">
    <property type="protein sequence ID" value="KAG8448791.1"/>
    <property type="molecule type" value="Genomic_DNA"/>
</dbReference>
<evidence type="ECO:0000313" key="2">
    <source>
        <dbReference type="Proteomes" id="UP000812440"/>
    </source>
</evidence>
<reference evidence="1" key="1">
    <citation type="thesis" date="2020" institute="ProQuest LLC" country="789 East Eisenhower Parkway, Ann Arbor, MI, USA">
        <title>Comparative Genomics and Chromosome Evolution.</title>
        <authorList>
            <person name="Mudd A.B."/>
        </authorList>
    </citation>
    <scope>NUCLEOTIDE SEQUENCE</scope>
    <source>
        <strain evidence="1">Female2</strain>
        <tissue evidence="1">Blood</tissue>
    </source>
</reference>
<accession>A0A8T2K2C6</accession>
<evidence type="ECO:0000313" key="1">
    <source>
        <dbReference type="EMBL" id="KAG8448791.1"/>
    </source>
</evidence>
<comment type="caution">
    <text evidence="1">The sequence shown here is derived from an EMBL/GenBank/DDBJ whole genome shotgun (WGS) entry which is preliminary data.</text>
</comment>
<dbReference type="AlphaFoldDB" id="A0A8T2K2C6"/>